<reference evidence="1 2" key="1">
    <citation type="submission" date="2016-09" db="EMBL/GenBank/DDBJ databases">
        <authorList>
            <person name="Capua I."/>
            <person name="De Benedictis P."/>
            <person name="Joannis T."/>
            <person name="Lombin L.H."/>
            <person name="Cattoli G."/>
        </authorList>
    </citation>
    <scope>NUCLEOTIDE SEQUENCE [LARGE SCALE GENOMIC DNA]</scope>
    <source>
        <strain evidence="1 2">A7P-90m</strain>
    </source>
</reference>
<organism evidence="1 2">
    <name type="scientific">Williamwhitmania taraxaci</name>
    <dbReference type="NCBI Taxonomy" id="1640674"/>
    <lineage>
        <taxon>Bacteria</taxon>
        <taxon>Pseudomonadati</taxon>
        <taxon>Bacteroidota</taxon>
        <taxon>Bacteroidia</taxon>
        <taxon>Bacteroidales</taxon>
        <taxon>Williamwhitmaniaceae</taxon>
        <taxon>Williamwhitmania</taxon>
    </lineage>
</organism>
<gene>
    <name evidence="1" type="ORF">SAMN05216323_11135</name>
</gene>
<protein>
    <submittedName>
        <fullName evidence="1">Uncharacterized protein</fullName>
    </submittedName>
</protein>
<proteinExistence type="predicted"/>
<dbReference type="EMBL" id="FMYP01000113">
    <property type="protein sequence ID" value="SDD24474.1"/>
    <property type="molecule type" value="Genomic_DNA"/>
</dbReference>
<keyword evidence="2" id="KW-1185">Reference proteome</keyword>
<sequence>MYYKKAITFLQQACSTSLKPNINAMFFEFIGKQSVLAA</sequence>
<accession>A0A1G6T6H0</accession>
<dbReference type="AlphaFoldDB" id="A0A1G6T6H0"/>
<name>A0A1G6T6H0_9BACT</name>
<dbReference type="STRING" id="1640674.SAMN05216323_11135"/>
<evidence type="ECO:0000313" key="2">
    <source>
        <dbReference type="Proteomes" id="UP000199452"/>
    </source>
</evidence>
<evidence type="ECO:0000313" key="1">
    <source>
        <dbReference type="EMBL" id="SDD24474.1"/>
    </source>
</evidence>
<dbReference type="Proteomes" id="UP000199452">
    <property type="component" value="Unassembled WGS sequence"/>
</dbReference>